<dbReference type="EMBL" id="JBJXBP010000002">
    <property type="protein sequence ID" value="KAL3844430.1"/>
    <property type="molecule type" value="Genomic_DNA"/>
</dbReference>
<evidence type="ECO:0008006" key="5">
    <source>
        <dbReference type="Google" id="ProtNLM"/>
    </source>
</evidence>
<sequence length="82" mass="8783">MSTEDVKRAGGAGADGSKRSSTGFLNQQRRGLPYSPYTMAALAGLAVVGLGSIWYFTIYTNKKPQPTSSARVSNSQDMRPPK</sequence>
<keyword evidence="2" id="KW-0472">Membrane</keyword>
<keyword evidence="2" id="KW-1133">Transmembrane helix</keyword>
<feature type="compositionally biased region" description="Polar residues" evidence="1">
    <location>
        <begin position="19"/>
        <end position="29"/>
    </location>
</feature>
<protein>
    <recommendedName>
        <fullName evidence="5">Transmembrane protein</fullName>
    </recommendedName>
</protein>
<feature type="region of interest" description="Disordered" evidence="1">
    <location>
        <begin position="63"/>
        <end position="82"/>
    </location>
</feature>
<keyword evidence="4" id="KW-1185">Reference proteome</keyword>
<name>A0ABD3U528_9LAMI</name>
<accession>A0ABD3U528</accession>
<reference evidence="3 4" key="1">
    <citation type="submission" date="2024-12" db="EMBL/GenBank/DDBJ databases">
        <title>The unique morphological basis and parallel evolutionary history of personate flowers in Penstemon.</title>
        <authorList>
            <person name="Depatie T.H."/>
            <person name="Wessinger C.A."/>
        </authorList>
    </citation>
    <scope>NUCLEOTIDE SEQUENCE [LARGE SCALE GENOMIC DNA]</scope>
    <source>
        <strain evidence="3">WTNN_2</strain>
        <tissue evidence="3">Leaf</tissue>
    </source>
</reference>
<dbReference type="AlphaFoldDB" id="A0ABD3U528"/>
<proteinExistence type="predicted"/>
<feature type="region of interest" description="Disordered" evidence="1">
    <location>
        <begin position="1"/>
        <end position="29"/>
    </location>
</feature>
<feature type="transmembrane region" description="Helical" evidence="2">
    <location>
        <begin position="34"/>
        <end position="56"/>
    </location>
</feature>
<evidence type="ECO:0000256" key="1">
    <source>
        <dbReference type="SAM" id="MobiDB-lite"/>
    </source>
</evidence>
<comment type="caution">
    <text evidence="3">The sequence shown here is derived from an EMBL/GenBank/DDBJ whole genome shotgun (WGS) entry which is preliminary data.</text>
</comment>
<organism evidence="3 4">
    <name type="scientific">Penstemon smallii</name>
    <dbReference type="NCBI Taxonomy" id="265156"/>
    <lineage>
        <taxon>Eukaryota</taxon>
        <taxon>Viridiplantae</taxon>
        <taxon>Streptophyta</taxon>
        <taxon>Embryophyta</taxon>
        <taxon>Tracheophyta</taxon>
        <taxon>Spermatophyta</taxon>
        <taxon>Magnoliopsida</taxon>
        <taxon>eudicotyledons</taxon>
        <taxon>Gunneridae</taxon>
        <taxon>Pentapetalae</taxon>
        <taxon>asterids</taxon>
        <taxon>lamiids</taxon>
        <taxon>Lamiales</taxon>
        <taxon>Plantaginaceae</taxon>
        <taxon>Cheloneae</taxon>
        <taxon>Penstemon</taxon>
    </lineage>
</organism>
<evidence type="ECO:0000256" key="2">
    <source>
        <dbReference type="SAM" id="Phobius"/>
    </source>
</evidence>
<evidence type="ECO:0000313" key="3">
    <source>
        <dbReference type="EMBL" id="KAL3844430.1"/>
    </source>
</evidence>
<gene>
    <name evidence="3" type="ORF">ACJIZ3_001833</name>
</gene>
<dbReference type="Proteomes" id="UP001634393">
    <property type="component" value="Unassembled WGS sequence"/>
</dbReference>
<evidence type="ECO:0000313" key="4">
    <source>
        <dbReference type="Proteomes" id="UP001634393"/>
    </source>
</evidence>
<keyword evidence="2" id="KW-0812">Transmembrane</keyword>